<sequence length="112" mass="12289">MPAALSCQGISKLAGHRQEAIPDDAIVALDVLLDLIKAHELSAHNGVPHRLAICLLGSQPRPLFRQPDVLRPHGRLAEERFTDVPKIVDRRAPFIRSHGCTPAASSFLFTVR</sequence>
<evidence type="ECO:0000313" key="2">
    <source>
        <dbReference type="Proteomes" id="UP000199647"/>
    </source>
</evidence>
<proteinExistence type="predicted"/>
<reference evidence="1 2" key="1">
    <citation type="submission" date="2016-10" db="EMBL/GenBank/DDBJ databases">
        <authorList>
            <person name="de Groot N.N."/>
        </authorList>
    </citation>
    <scope>NUCLEOTIDE SEQUENCE [LARGE SCALE GENOMIC DNA]</scope>
    <source>
        <strain evidence="1 2">A52C2</strain>
    </source>
</reference>
<organism evidence="1 2">
    <name type="scientific">Faunimonas pinastri</name>
    <dbReference type="NCBI Taxonomy" id="1855383"/>
    <lineage>
        <taxon>Bacteria</taxon>
        <taxon>Pseudomonadati</taxon>
        <taxon>Pseudomonadota</taxon>
        <taxon>Alphaproteobacteria</taxon>
        <taxon>Hyphomicrobiales</taxon>
        <taxon>Afifellaceae</taxon>
        <taxon>Faunimonas</taxon>
    </lineage>
</organism>
<keyword evidence="2" id="KW-1185">Reference proteome</keyword>
<dbReference type="RefSeq" id="WP_092499860.1">
    <property type="nucleotide sequence ID" value="NZ_FOFG01000027.1"/>
</dbReference>
<accession>A0A1H9QCS6</accession>
<gene>
    <name evidence="1" type="ORF">SAMN05216548_12712</name>
</gene>
<dbReference type="AlphaFoldDB" id="A0A1H9QCS6"/>
<dbReference type="Proteomes" id="UP000199647">
    <property type="component" value="Unassembled WGS sequence"/>
</dbReference>
<evidence type="ECO:0000313" key="1">
    <source>
        <dbReference type="EMBL" id="SER58346.1"/>
    </source>
</evidence>
<protein>
    <submittedName>
        <fullName evidence="1">Uncharacterized protein</fullName>
    </submittedName>
</protein>
<dbReference type="EMBL" id="FOFG01000027">
    <property type="protein sequence ID" value="SER58346.1"/>
    <property type="molecule type" value="Genomic_DNA"/>
</dbReference>
<name>A0A1H9QCS6_9HYPH</name>